<dbReference type="InterPro" id="IPR039514">
    <property type="entry name" value="6GAL-like"/>
</dbReference>
<dbReference type="InterPro" id="IPR008979">
    <property type="entry name" value="Galactose-bd-like_sf"/>
</dbReference>
<sequence>MPRAEQAFSDDGGPPRFPTRAPRRSAAATVAVGTVTALGASVIAAPGVSAADAVTAAADAPGSAVTVQIDPSYQQQEFEGWGASLVWSANITGGYPDEIRQKLVDMVFGEDGLRLNIARYNIGGGNAPDVRDDYMKVGATMEGFWNAPEGTTREDMDWWDPDNPDHWNFDADANQRWWIDAIKDRVDHWEAFSNSPPWFQTINGYVSGPFTAGQDSIREDTLDDFGTYLVRVMEHIEDAHGIEFDTVDPLNEPNTTYWTTTLGPDGQPVGGRQEGVHAGPELQQKVIHALRDALAGADTDAVISAMDETNPGIFLQNWNAYSAESKAAVEQMNVHTYGTGQRTAVRDLAKGDHKTLWQSEVEGSFHSPTDYTTMETGLGIANRIVNDLRELEPSAWVLWQPIEDTNPQVAGGGNWGSIHIPFDCTDEDTLESCPIQTNTKYDTIRNFTHHIEPGDRVVKVDDTSSIAALKAFGEGATVVHVNDTGSSREVTLDLSRFKKVDRRATVTPIVSSADGGLVEGDPVWVDGDSASVVVPAKSVTTFVVDGVSGVAKDAALVQPEHVYRLEGVQSGHSLAPSDDGSGVVIRATDAGRTDQLWSVQKLTDGLSNRERYEITNVGSGQRLAVRDGSLVLEEPDAGGGDAAQWIMSTTGDGTYTLVNAATGRVLDVSGHATGDGSSVGTWTPTAGNNQRWTVTDETVLETHTAELFTVPGVAPELPETVAGVYRDGIRGELPVTWEPLPDERWKKPGTVLVPGEATDALGRTFPAKAVVTVDAITSTQPGRAKTYVGAAPADLPETVVGVGEHGSEVDLPVTWEPAPDGAFDDAGVATLEGFAEVIDGSMVEATLRVQVTEPVEANAALDDGVVASATFTEGGYSADRLRNGNTTEKAWSNWKSGDTKNPSDTITYELPTKRDVTRVVTHFYRDGNNPSVAESLRVEVRDDDGGWVDVSGEVEIEWDGGAAPAVDVPVSADSTDAVRVVMTARPSGYMTLSEIEVFADAPGVSSNADAASIEVDGVPIDGFDPGTTSYEASVRSPRRSVVTASATDPYATVRVDASDAGDQLERTVVVTVESEDGSQTREYEVRLARG</sequence>
<dbReference type="InterPro" id="IPR000772">
    <property type="entry name" value="Ricin_B_lectin"/>
</dbReference>
<dbReference type="SUPFAM" id="SSF50370">
    <property type="entry name" value="Ricin B-like lectins"/>
    <property type="match status" value="1"/>
</dbReference>
<evidence type="ECO:0000259" key="2">
    <source>
        <dbReference type="PROSITE" id="PS50022"/>
    </source>
</evidence>
<organism evidence="3 4">
    <name type="scientific">Phytoactinopolyspora halotolerans</name>
    <dbReference type="NCBI Taxonomy" id="1981512"/>
    <lineage>
        <taxon>Bacteria</taxon>
        <taxon>Bacillati</taxon>
        <taxon>Actinomycetota</taxon>
        <taxon>Actinomycetes</taxon>
        <taxon>Jiangellales</taxon>
        <taxon>Jiangellaceae</taxon>
        <taxon>Phytoactinopolyspora</taxon>
    </lineage>
</organism>
<dbReference type="SUPFAM" id="SSF51445">
    <property type="entry name" value="(Trans)glycosidases"/>
    <property type="match status" value="1"/>
</dbReference>
<dbReference type="PROSITE" id="PS50231">
    <property type="entry name" value="RICIN_B_LECTIN"/>
    <property type="match status" value="1"/>
</dbReference>
<dbReference type="Pfam" id="PF14587">
    <property type="entry name" value="Glyco_hydr_30_2"/>
    <property type="match status" value="1"/>
</dbReference>
<dbReference type="InterPro" id="IPR039743">
    <property type="entry name" value="6GAL/EXGAL"/>
</dbReference>
<dbReference type="Pfam" id="PF00754">
    <property type="entry name" value="F5_F8_type_C"/>
    <property type="match status" value="1"/>
</dbReference>
<dbReference type="Pfam" id="PF14200">
    <property type="entry name" value="RicinB_lectin_2"/>
    <property type="match status" value="1"/>
</dbReference>
<dbReference type="GO" id="GO:0004553">
    <property type="term" value="F:hydrolase activity, hydrolyzing O-glycosyl compounds"/>
    <property type="evidence" value="ECO:0007669"/>
    <property type="project" value="InterPro"/>
</dbReference>
<keyword evidence="4" id="KW-1185">Reference proteome</keyword>
<dbReference type="Proteomes" id="UP000475214">
    <property type="component" value="Unassembled WGS sequence"/>
</dbReference>
<dbReference type="InterPro" id="IPR000421">
    <property type="entry name" value="FA58C"/>
</dbReference>
<dbReference type="Gene3D" id="2.60.120.260">
    <property type="entry name" value="Galactose-binding domain-like"/>
    <property type="match status" value="1"/>
</dbReference>
<evidence type="ECO:0000313" key="4">
    <source>
        <dbReference type="Proteomes" id="UP000475214"/>
    </source>
</evidence>
<gene>
    <name evidence="3" type="ORF">G1H10_22640</name>
</gene>
<proteinExistence type="predicted"/>
<protein>
    <recommendedName>
        <fullName evidence="2">F5/8 type C domain-containing protein</fullName>
    </recommendedName>
</protein>
<dbReference type="CDD" id="cd00161">
    <property type="entry name" value="beta-trefoil_Ricin-like"/>
    <property type="match status" value="1"/>
</dbReference>
<reference evidence="3 4" key="1">
    <citation type="submission" date="2020-02" db="EMBL/GenBank/DDBJ databases">
        <authorList>
            <person name="Li X.-J."/>
            <person name="Han X.-M."/>
        </authorList>
    </citation>
    <scope>NUCLEOTIDE SEQUENCE [LARGE SCALE GENOMIC DNA]</scope>
    <source>
        <strain evidence="3 4">CCTCC AB 2017055</strain>
    </source>
</reference>
<dbReference type="InterPro" id="IPR025883">
    <property type="entry name" value="Cadherin-like_domain"/>
</dbReference>
<dbReference type="Gene3D" id="3.20.20.80">
    <property type="entry name" value="Glycosidases"/>
    <property type="match status" value="1"/>
</dbReference>
<comment type="caution">
    <text evidence="3">The sequence shown here is derived from an EMBL/GenBank/DDBJ whole genome shotgun (WGS) entry which is preliminary data.</text>
</comment>
<dbReference type="EMBL" id="JAAGOA010000018">
    <property type="protein sequence ID" value="NEE02966.1"/>
    <property type="molecule type" value="Genomic_DNA"/>
</dbReference>
<dbReference type="AlphaFoldDB" id="A0A6L9SCL2"/>
<evidence type="ECO:0000313" key="3">
    <source>
        <dbReference type="EMBL" id="NEE02966.1"/>
    </source>
</evidence>
<dbReference type="InterPro" id="IPR017853">
    <property type="entry name" value="GH"/>
</dbReference>
<feature type="region of interest" description="Disordered" evidence="1">
    <location>
        <begin position="1"/>
        <end position="24"/>
    </location>
</feature>
<dbReference type="RefSeq" id="WP_163742000.1">
    <property type="nucleotide sequence ID" value="NZ_JAAGOA010000018.1"/>
</dbReference>
<accession>A0A6L9SCL2</accession>
<dbReference type="SUPFAM" id="SSF49785">
    <property type="entry name" value="Galactose-binding domain-like"/>
    <property type="match status" value="1"/>
</dbReference>
<name>A0A6L9SCL2_9ACTN</name>
<dbReference type="InterPro" id="IPR011081">
    <property type="entry name" value="Big_4"/>
</dbReference>
<dbReference type="PROSITE" id="PS50022">
    <property type="entry name" value="FA58C_3"/>
    <property type="match status" value="1"/>
</dbReference>
<dbReference type="Pfam" id="PF12733">
    <property type="entry name" value="Cadherin-like"/>
    <property type="match status" value="1"/>
</dbReference>
<dbReference type="Pfam" id="PF07532">
    <property type="entry name" value="Big_4"/>
    <property type="match status" value="1"/>
</dbReference>
<dbReference type="Gene3D" id="2.80.10.50">
    <property type="match status" value="1"/>
</dbReference>
<dbReference type="PANTHER" id="PTHR42767">
    <property type="entry name" value="ENDO-BETA-1,6-GALACTANASE"/>
    <property type="match status" value="1"/>
</dbReference>
<evidence type="ECO:0000256" key="1">
    <source>
        <dbReference type="SAM" id="MobiDB-lite"/>
    </source>
</evidence>
<feature type="domain" description="F5/8 type C" evidence="2">
    <location>
        <begin position="851"/>
        <end position="1000"/>
    </location>
</feature>
<dbReference type="InterPro" id="IPR035992">
    <property type="entry name" value="Ricin_B-like_lectins"/>
</dbReference>
<dbReference type="PANTHER" id="PTHR42767:SF1">
    <property type="entry name" value="ENDO-BETA-1,6-GALACTANASE-LIKE DOMAIN-CONTAINING PROTEIN"/>
    <property type="match status" value="1"/>
</dbReference>